<sequence>MCQDLKCNHKYAVTFFLIKLAWDKFFAEHSSPPSADPSSATHAHVPAIPNHFQDSAFLQRYIELHML</sequence>
<feature type="non-terminal residue" evidence="1">
    <location>
        <position position="67"/>
    </location>
</feature>
<dbReference type="InParanoid" id="F8PJA2"/>
<keyword evidence="2" id="KW-1185">Reference proteome</keyword>
<name>F8PJA2_SERL3</name>
<gene>
    <name evidence="1" type="ORF">SERLA73DRAFT_175336</name>
</gene>
<reference evidence="2" key="1">
    <citation type="journal article" date="2011" name="Science">
        <title>The plant cell wall-decomposing machinery underlies the functional diversity of forest fungi.</title>
        <authorList>
            <person name="Eastwood D.C."/>
            <person name="Floudas D."/>
            <person name="Binder M."/>
            <person name="Majcherczyk A."/>
            <person name="Schneider P."/>
            <person name="Aerts A."/>
            <person name="Asiegbu F.O."/>
            <person name="Baker S.E."/>
            <person name="Barry K."/>
            <person name="Bendiksby M."/>
            <person name="Blumentritt M."/>
            <person name="Coutinho P.M."/>
            <person name="Cullen D."/>
            <person name="de Vries R.P."/>
            <person name="Gathman A."/>
            <person name="Goodell B."/>
            <person name="Henrissat B."/>
            <person name="Ihrmark K."/>
            <person name="Kauserud H."/>
            <person name="Kohler A."/>
            <person name="LaButti K."/>
            <person name="Lapidus A."/>
            <person name="Lavin J.L."/>
            <person name="Lee Y.-H."/>
            <person name="Lindquist E."/>
            <person name="Lilly W."/>
            <person name="Lucas S."/>
            <person name="Morin E."/>
            <person name="Murat C."/>
            <person name="Oguiza J.A."/>
            <person name="Park J."/>
            <person name="Pisabarro A.G."/>
            <person name="Riley R."/>
            <person name="Rosling A."/>
            <person name="Salamov A."/>
            <person name="Schmidt O."/>
            <person name="Schmutz J."/>
            <person name="Skrede I."/>
            <person name="Stenlid J."/>
            <person name="Wiebenga A."/>
            <person name="Xie X."/>
            <person name="Kuees U."/>
            <person name="Hibbett D.S."/>
            <person name="Hoffmeister D."/>
            <person name="Hoegberg N."/>
            <person name="Martin F."/>
            <person name="Grigoriev I.V."/>
            <person name="Watkinson S.C."/>
        </authorList>
    </citation>
    <scope>NUCLEOTIDE SEQUENCE [LARGE SCALE GENOMIC DNA]</scope>
    <source>
        <strain evidence="2">strain S7.3</strain>
    </source>
</reference>
<accession>F8PJA2</accession>
<evidence type="ECO:0000313" key="1">
    <source>
        <dbReference type="EMBL" id="EGO03727.1"/>
    </source>
</evidence>
<dbReference type="AlphaFoldDB" id="F8PJA2"/>
<protein>
    <submittedName>
        <fullName evidence="1">Uncharacterized protein</fullName>
    </submittedName>
</protein>
<dbReference type="HOGENOM" id="CLU_2819697_0_0_1"/>
<proteinExistence type="predicted"/>
<dbReference type="EMBL" id="GL945475">
    <property type="protein sequence ID" value="EGO03727.1"/>
    <property type="molecule type" value="Genomic_DNA"/>
</dbReference>
<organism evidence="2">
    <name type="scientific">Serpula lacrymans var. lacrymans (strain S7.3)</name>
    <name type="common">Dry rot fungus</name>
    <dbReference type="NCBI Taxonomy" id="936435"/>
    <lineage>
        <taxon>Eukaryota</taxon>
        <taxon>Fungi</taxon>
        <taxon>Dikarya</taxon>
        <taxon>Basidiomycota</taxon>
        <taxon>Agaricomycotina</taxon>
        <taxon>Agaricomycetes</taxon>
        <taxon>Agaricomycetidae</taxon>
        <taxon>Boletales</taxon>
        <taxon>Coniophorineae</taxon>
        <taxon>Serpulaceae</taxon>
        <taxon>Serpula</taxon>
    </lineage>
</organism>
<evidence type="ECO:0000313" key="2">
    <source>
        <dbReference type="Proteomes" id="UP000008063"/>
    </source>
</evidence>
<dbReference type="Proteomes" id="UP000008063">
    <property type="component" value="Unassembled WGS sequence"/>
</dbReference>